<dbReference type="EMBL" id="OZ026884">
    <property type="protein sequence ID" value="CAL1239357.1"/>
    <property type="molecule type" value="Genomic_DNA"/>
</dbReference>
<proteinExistence type="inferred from homology"/>
<dbReference type="PANTHER" id="PTHR33446:SF11">
    <property type="entry name" value="TONB3"/>
    <property type="match status" value="1"/>
</dbReference>
<feature type="transmembrane region" description="Helical" evidence="11">
    <location>
        <begin position="12"/>
        <end position="31"/>
    </location>
</feature>
<evidence type="ECO:0000256" key="2">
    <source>
        <dbReference type="ARBA" id="ARBA00006555"/>
    </source>
</evidence>
<feature type="region of interest" description="Disordered" evidence="10">
    <location>
        <begin position="35"/>
        <end position="141"/>
    </location>
</feature>
<name>A0ABM9NFH6_9GAMM</name>
<evidence type="ECO:0000259" key="12">
    <source>
        <dbReference type="PROSITE" id="PS52015"/>
    </source>
</evidence>
<protein>
    <submittedName>
        <fullName evidence="13">TonB-like protein</fullName>
    </submittedName>
</protein>
<evidence type="ECO:0000256" key="3">
    <source>
        <dbReference type="ARBA" id="ARBA00022448"/>
    </source>
</evidence>
<evidence type="ECO:0000256" key="1">
    <source>
        <dbReference type="ARBA" id="ARBA00004383"/>
    </source>
</evidence>
<accession>A0ABM9NFH6</accession>
<keyword evidence="5" id="KW-0997">Cell inner membrane</keyword>
<sequence>MSVAKTPTDRFLIALLLAAIIHAVIILGIGFEPPKPQPTRKSLSITLVPRPTPEAPKRADYLAQENQSGDGAGEKKALPRAQESPHQGVEKGTEPSPLPPPARPTAVKRKPLLTRREPAEKKVIEAEAAETPQEAPPRPLDMGALSQQIAEVSAALNDTPTAVTRAVRKVPVNAINAHKYKAAAYEQAWQQKVERIGNLNYPDQARREKLSGSLVLEVGIRSDGSVDQIKVLQSSGHQVLDDAAVRIVRLAEPFAPFPEELKRETDVLLIIRTWRFYSDYRMEAH</sequence>
<keyword evidence="6 11" id="KW-0812">Transmembrane</keyword>
<dbReference type="PROSITE" id="PS52015">
    <property type="entry name" value="TONB_CTD"/>
    <property type="match status" value="1"/>
</dbReference>
<evidence type="ECO:0000256" key="7">
    <source>
        <dbReference type="ARBA" id="ARBA00022927"/>
    </source>
</evidence>
<keyword evidence="14" id="KW-1185">Reference proteome</keyword>
<keyword evidence="3" id="KW-0813">Transport</keyword>
<dbReference type="InterPro" id="IPR006260">
    <property type="entry name" value="TonB/TolA_C"/>
</dbReference>
<keyword evidence="7" id="KW-0653">Protein transport</keyword>
<dbReference type="InterPro" id="IPR037682">
    <property type="entry name" value="TonB_C"/>
</dbReference>
<dbReference type="Proteomes" id="UP001497493">
    <property type="component" value="Chromosome"/>
</dbReference>
<organism evidence="13 14">
    <name type="scientific">Candidatus Methylocalor cossyra</name>
    <dbReference type="NCBI Taxonomy" id="3108543"/>
    <lineage>
        <taxon>Bacteria</taxon>
        <taxon>Pseudomonadati</taxon>
        <taxon>Pseudomonadota</taxon>
        <taxon>Gammaproteobacteria</taxon>
        <taxon>Methylococcales</taxon>
        <taxon>Methylococcaceae</taxon>
        <taxon>Candidatus Methylocalor</taxon>
    </lineage>
</organism>
<dbReference type="RefSeq" id="WP_348758920.1">
    <property type="nucleotide sequence ID" value="NZ_OZ026884.1"/>
</dbReference>
<dbReference type="SUPFAM" id="SSF74653">
    <property type="entry name" value="TolA/TonB C-terminal domain"/>
    <property type="match status" value="1"/>
</dbReference>
<dbReference type="Gene3D" id="3.30.1150.10">
    <property type="match status" value="1"/>
</dbReference>
<evidence type="ECO:0000256" key="9">
    <source>
        <dbReference type="ARBA" id="ARBA00023136"/>
    </source>
</evidence>
<evidence type="ECO:0000256" key="4">
    <source>
        <dbReference type="ARBA" id="ARBA00022475"/>
    </source>
</evidence>
<dbReference type="NCBIfam" id="TIGR01352">
    <property type="entry name" value="tonB_Cterm"/>
    <property type="match status" value="1"/>
</dbReference>
<evidence type="ECO:0000256" key="5">
    <source>
        <dbReference type="ARBA" id="ARBA00022519"/>
    </source>
</evidence>
<evidence type="ECO:0000313" key="14">
    <source>
        <dbReference type="Proteomes" id="UP001497493"/>
    </source>
</evidence>
<dbReference type="Pfam" id="PF03544">
    <property type="entry name" value="TonB_C"/>
    <property type="match status" value="1"/>
</dbReference>
<keyword evidence="4" id="KW-1003">Cell membrane</keyword>
<evidence type="ECO:0000256" key="10">
    <source>
        <dbReference type="SAM" id="MobiDB-lite"/>
    </source>
</evidence>
<dbReference type="InterPro" id="IPR051045">
    <property type="entry name" value="TonB-dependent_transducer"/>
</dbReference>
<feature type="domain" description="TonB C-terminal" evidence="12">
    <location>
        <begin position="186"/>
        <end position="283"/>
    </location>
</feature>
<reference evidence="13 14" key="1">
    <citation type="submission" date="2024-04" db="EMBL/GenBank/DDBJ databases">
        <authorList>
            <person name="Cremers G."/>
        </authorList>
    </citation>
    <scope>NUCLEOTIDE SEQUENCE [LARGE SCALE GENOMIC DNA]</scope>
    <source>
        <strain evidence="13">MeCH1-AG</strain>
    </source>
</reference>
<evidence type="ECO:0000256" key="11">
    <source>
        <dbReference type="SAM" id="Phobius"/>
    </source>
</evidence>
<comment type="similarity">
    <text evidence="2">Belongs to the TonB family.</text>
</comment>
<keyword evidence="8 11" id="KW-1133">Transmembrane helix</keyword>
<evidence type="ECO:0000256" key="6">
    <source>
        <dbReference type="ARBA" id="ARBA00022692"/>
    </source>
</evidence>
<gene>
    <name evidence="13" type="ORF">MECH1_V1_0581</name>
</gene>
<feature type="compositionally biased region" description="Basic and acidic residues" evidence="10">
    <location>
        <begin position="114"/>
        <end position="125"/>
    </location>
</feature>
<evidence type="ECO:0000256" key="8">
    <source>
        <dbReference type="ARBA" id="ARBA00022989"/>
    </source>
</evidence>
<evidence type="ECO:0000313" key="13">
    <source>
        <dbReference type="EMBL" id="CAL1239357.1"/>
    </source>
</evidence>
<keyword evidence="9 11" id="KW-0472">Membrane</keyword>
<comment type="subcellular location">
    <subcellularLocation>
        <location evidence="1">Cell inner membrane</location>
        <topology evidence="1">Single-pass membrane protein</topology>
        <orientation evidence="1">Periplasmic side</orientation>
    </subcellularLocation>
</comment>
<dbReference type="PANTHER" id="PTHR33446">
    <property type="entry name" value="PROTEIN TONB-RELATED"/>
    <property type="match status" value="1"/>
</dbReference>